<dbReference type="EMBL" id="FTMC01000001">
    <property type="protein sequence ID" value="SIP86947.1"/>
    <property type="molecule type" value="Genomic_DNA"/>
</dbReference>
<proteinExistence type="predicted"/>
<protein>
    <submittedName>
        <fullName evidence="1">Uncharacterized protein</fullName>
    </submittedName>
</protein>
<sequence length="139" mass="15324">MSRMIEQRSLPRTEGLYGRLLQRMELALDRAERLPRRRLSAAGELEVTGLSPAEVSLVRAYLSHDVQWLRGWHAAAEELELLQRPPRAEALAERQGERPSRSRLGRTSLRCALCGAPHPGTGAGACPGCGSRLFRAAEA</sequence>
<organism evidence="1 2">
    <name type="scientific">Pseudomonas flexibilis</name>
    <dbReference type="NCBI Taxonomy" id="706570"/>
    <lineage>
        <taxon>Bacteria</taxon>
        <taxon>Pseudomonadati</taxon>
        <taxon>Pseudomonadota</taxon>
        <taxon>Gammaproteobacteria</taxon>
        <taxon>Pseudomonadales</taxon>
        <taxon>Pseudomonadaceae</taxon>
        <taxon>Pseudomonas</taxon>
    </lineage>
</organism>
<dbReference type="AlphaFoldDB" id="A0A1N6N4E7"/>
<accession>A0A1N6N4E7</accession>
<reference evidence="1 2" key="1">
    <citation type="submission" date="2017-01" db="EMBL/GenBank/DDBJ databases">
        <authorList>
            <person name="Mah S.A."/>
            <person name="Swanson W.J."/>
            <person name="Moy G.W."/>
            <person name="Vacquier V.D."/>
        </authorList>
    </citation>
    <scope>NUCLEOTIDE SEQUENCE [LARGE SCALE GENOMIC DNA]</scope>
    <source>
        <strain evidence="1 2">ATCC 29606</strain>
    </source>
</reference>
<name>A0A1N6N4E7_9PSED</name>
<gene>
    <name evidence="1" type="ORF">SAMN05421672_10187</name>
</gene>
<evidence type="ECO:0000313" key="2">
    <source>
        <dbReference type="Proteomes" id="UP000186079"/>
    </source>
</evidence>
<dbReference type="Proteomes" id="UP000186079">
    <property type="component" value="Unassembled WGS sequence"/>
</dbReference>
<evidence type="ECO:0000313" key="1">
    <source>
        <dbReference type="EMBL" id="SIP86947.1"/>
    </source>
</evidence>